<evidence type="ECO:0000256" key="1">
    <source>
        <dbReference type="SAM" id="Phobius"/>
    </source>
</evidence>
<feature type="transmembrane region" description="Helical" evidence="1">
    <location>
        <begin position="6"/>
        <end position="26"/>
    </location>
</feature>
<name>A0ABY5NRS8_9FLAO</name>
<gene>
    <name evidence="2" type="ORF">NPX36_12355</name>
</gene>
<keyword evidence="1" id="KW-0472">Membrane</keyword>
<protein>
    <submittedName>
        <fullName evidence="2">Uncharacterized protein</fullName>
    </submittedName>
</protein>
<keyword evidence="1" id="KW-0812">Transmembrane</keyword>
<evidence type="ECO:0000313" key="3">
    <source>
        <dbReference type="Proteomes" id="UP001317001"/>
    </source>
</evidence>
<sequence length="109" mass="12551">MTFLEAIIAVVAVSMICFLVTVIVLANRKKFFRVITINTLLFVGYCFVAYHYETLFNKDVFGKGRIIFLLTCVFLHAVIALILVIKSERIYVPFLNENIDKKVEKPDDE</sequence>
<dbReference type="EMBL" id="CP102382">
    <property type="protein sequence ID" value="UUV21102.1"/>
    <property type="molecule type" value="Genomic_DNA"/>
</dbReference>
<keyword evidence="1" id="KW-1133">Transmembrane helix</keyword>
<proteinExistence type="predicted"/>
<accession>A0ABY5NRS8</accession>
<evidence type="ECO:0000313" key="2">
    <source>
        <dbReference type="EMBL" id="UUV21102.1"/>
    </source>
</evidence>
<dbReference type="Proteomes" id="UP001317001">
    <property type="component" value="Chromosome"/>
</dbReference>
<keyword evidence="3" id="KW-1185">Reference proteome</keyword>
<feature type="transmembrane region" description="Helical" evidence="1">
    <location>
        <begin position="31"/>
        <end position="52"/>
    </location>
</feature>
<organism evidence="2 3">
    <name type="scientific">Paenimyroides aestuarii</name>
    <dbReference type="NCBI Taxonomy" id="2968490"/>
    <lineage>
        <taxon>Bacteria</taxon>
        <taxon>Pseudomonadati</taxon>
        <taxon>Bacteroidota</taxon>
        <taxon>Flavobacteriia</taxon>
        <taxon>Flavobacteriales</taxon>
        <taxon>Flavobacteriaceae</taxon>
        <taxon>Paenimyroides</taxon>
    </lineage>
</organism>
<dbReference type="RefSeq" id="WP_257499026.1">
    <property type="nucleotide sequence ID" value="NZ_CP102382.1"/>
</dbReference>
<feature type="transmembrane region" description="Helical" evidence="1">
    <location>
        <begin position="64"/>
        <end position="85"/>
    </location>
</feature>
<reference evidence="2 3" key="1">
    <citation type="submission" date="2022-08" db="EMBL/GenBank/DDBJ databases">
        <title>Myroides zhujiangensis sp. nov., a novel bacterium isolated from sediment in the Pearl River Estuary.</title>
        <authorList>
            <person name="Cui L."/>
        </authorList>
    </citation>
    <scope>NUCLEOTIDE SEQUENCE [LARGE SCALE GENOMIC DNA]</scope>
    <source>
        <strain evidence="2 3">SCSIO 72103</strain>
    </source>
</reference>